<dbReference type="RefSeq" id="WP_054061674.1">
    <property type="nucleotide sequence ID" value="NZ_JSYZ01000001.1"/>
</dbReference>
<proteinExistence type="predicted"/>
<protein>
    <submittedName>
        <fullName evidence="1">Uncharacterized protein</fullName>
    </submittedName>
</protein>
<dbReference type="SUPFAM" id="SSF55729">
    <property type="entry name" value="Acyl-CoA N-acyltransferases (Nat)"/>
    <property type="match status" value="1"/>
</dbReference>
<name>A0A0M9GK37_9PSED</name>
<dbReference type="InterPro" id="IPR007434">
    <property type="entry name" value="FemAB-like"/>
</dbReference>
<evidence type="ECO:0000313" key="2">
    <source>
        <dbReference type="Proteomes" id="UP000037931"/>
    </source>
</evidence>
<dbReference type="PATRIC" id="fig|50340.43.peg.180"/>
<evidence type="ECO:0000313" key="1">
    <source>
        <dbReference type="EMBL" id="KPA93249.1"/>
    </source>
</evidence>
<gene>
    <name evidence="1" type="ORF">PF66_00178</name>
</gene>
<sequence length="374" mass="42314">MIDAQAFSSIEAIERAAWNDCFPGALENWEYYLAVEKAGIDDFEWRYLALFEDGCLLAVAPAFTTRYKLDTTVQGVAKRITGWVNRALPGLLELGLYAIGSPVAEQCHAGIASQVPAQRRQALLERLLLLAREDAARLNISLTAVKDAPSADNDWNSACKMAGFQQLPSLPGSTLPVAFGSIDAYLGTLGKSTRKDLRRKLRAPGPRIEWRRNIDDVLPQVMRLYESTLSRSETQFERLPADYFTGVLEQLEERAACVLYWIDERLVAFNLILLDKERLIDKFFGHDLNETRQHNLYFRSWLANVEHCIEQGIALYECGQAGYASKIRLGCTFQGNNLFFHHRNRLVNNVLKLVKWVVRPDRFDPAMAAAINET</sequence>
<dbReference type="Gene3D" id="3.40.630.30">
    <property type="match status" value="1"/>
</dbReference>
<accession>A0A0M9GK37</accession>
<dbReference type="InterPro" id="IPR016181">
    <property type="entry name" value="Acyl_CoA_acyltransferase"/>
</dbReference>
<keyword evidence="2" id="KW-1185">Reference proteome</keyword>
<dbReference type="AlphaFoldDB" id="A0A0M9GK37"/>
<dbReference type="STRING" id="50340.PF66_00178"/>
<dbReference type="Pfam" id="PF04339">
    <property type="entry name" value="FemAB_like"/>
    <property type="match status" value="1"/>
</dbReference>
<reference evidence="1 2" key="1">
    <citation type="journal article" date="2015" name="PLoS ONE">
        <title>Rice-Infecting Pseudomonas Genomes Are Highly Accessorized and Harbor Multiple Putative Virulence Mechanisms to Cause Sheath Brown Rot.</title>
        <authorList>
            <person name="Quibod I.L."/>
            <person name="Grande G."/>
            <person name="Oreiro E.G."/>
            <person name="Borja F.N."/>
            <person name="Dossa G.S."/>
            <person name="Mauleon R."/>
            <person name="Cruz C.V."/>
            <person name="Oliva R."/>
        </authorList>
    </citation>
    <scope>NUCLEOTIDE SEQUENCE [LARGE SCALE GENOMIC DNA]</scope>
    <source>
        <strain evidence="1 2">IRRI 6609</strain>
    </source>
</reference>
<organism evidence="1 2">
    <name type="scientific">Pseudomonas asplenii</name>
    <dbReference type="NCBI Taxonomy" id="53407"/>
    <lineage>
        <taxon>Bacteria</taxon>
        <taxon>Pseudomonadati</taxon>
        <taxon>Pseudomonadota</taxon>
        <taxon>Gammaproteobacteria</taxon>
        <taxon>Pseudomonadales</taxon>
        <taxon>Pseudomonadaceae</taxon>
        <taxon>Pseudomonas</taxon>
    </lineage>
</organism>
<dbReference type="OrthoDB" id="3034222at2"/>
<comment type="caution">
    <text evidence="1">The sequence shown here is derived from an EMBL/GenBank/DDBJ whole genome shotgun (WGS) entry which is preliminary data.</text>
</comment>
<dbReference type="Proteomes" id="UP000037931">
    <property type="component" value="Unassembled WGS sequence"/>
</dbReference>
<dbReference type="EMBL" id="JSYZ01000001">
    <property type="protein sequence ID" value="KPA93249.1"/>
    <property type="molecule type" value="Genomic_DNA"/>
</dbReference>